<sequence>MSDRIADMYRRWLGELWQGDLPVIEELCAPGLLSHWAGEEVQGRDAAAARIARTFTLFDDVSTELIAGPVVDGGTVAAHWSFFGAYRGGLPGTTAAPGTKVAFTGTDILRAEDGRFVEYWVVSDVLGMMTRLGAAFA</sequence>
<dbReference type="Pfam" id="PF07366">
    <property type="entry name" value="SnoaL"/>
    <property type="match status" value="1"/>
</dbReference>
<dbReference type="InterPro" id="IPR032710">
    <property type="entry name" value="NTF2-like_dom_sf"/>
</dbReference>
<comment type="caution">
    <text evidence="1">The sequence shown here is derived from an EMBL/GenBank/DDBJ whole genome shotgun (WGS) entry which is preliminary data.</text>
</comment>
<dbReference type="Proteomes" id="UP000487268">
    <property type="component" value="Unassembled WGS sequence"/>
</dbReference>
<keyword evidence="2" id="KW-1185">Reference proteome</keyword>
<dbReference type="EMBL" id="WEGH01000002">
    <property type="protein sequence ID" value="MQY05981.1"/>
    <property type="molecule type" value="Genomic_DNA"/>
</dbReference>
<dbReference type="InterPro" id="IPR009959">
    <property type="entry name" value="Cyclase_SnoaL-like"/>
</dbReference>
<dbReference type="AlphaFoldDB" id="A0A7K0BXR9"/>
<gene>
    <name evidence="1" type="ORF">ACRB68_40610</name>
</gene>
<name>A0A7K0BXR9_9ACTN</name>
<evidence type="ECO:0000313" key="2">
    <source>
        <dbReference type="Proteomes" id="UP000487268"/>
    </source>
</evidence>
<reference evidence="1 2" key="1">
    <citation type="submission" date="2019-10" db="EMBL/GenBank/DDBJ databases">
        <title>Actinomadura rubteroloni sp. nov. and Actinomadura macrotermitis sp. nov., isolated from the gut of fungus growing-termite Macrotermes natalensis.</title>
        <authorList>
            <person name="Benndorf R."/>
            <person name="Martin K."/>
            <person name="Kuefner M."/>
            <person name="De Beer W."/>
            <person name="Kaster A.-K."/>
            <person name="Vollmers J."/>
            <person name="Poulsen M."/>
            <person name="Beemelmanns C."/>
        </authorList>
    </citation>
    <scope>NUCLEOTIDE SEQUENCE [LARGE SCALE GENOMIC DNA]</scope>
    <source>
        <strain evidence="1 2">RB68</strain>
    </source>
</reference>
<dbReference type="SUPFAM" id="SSF54427">
    <property type="entry name" value="NTF2-like"/>
    <property type="match status" value="1"/>
</dbReference>
<evidence type="ECO:0008006" key="3">
    <source>
        <dbReference type="Google" id="ProtNLM"/>
    </source>
</evidence>
<dbReference type="GO" id="GO:0030638">
    <property type="term" value="P:polyketide metabolic process"/>
    <property type="evidence" value="ECO:0007669"/>
    <property type="project" value="InterPro"/>
</dbReference>
<dbReference type="OrthoDB" id="4153705at2"/>
<proteinExistence type="predicted"/>
<dbReference type="PANTHER" id="PTHR38436">
    <property type="entry name" value="POLYKETIDE CYCLASE SNOAL-LIKE DOMAIN"/>
    <property type="match status" value="1"/>
</dbReference>
<accession>A0A7K0BXR9</accession>
<protein>
    <recommendedName>
        <fullName evidence="3">Ester cyclase</fullName>
    </recommendedName>
</protein>
<dbReference type="PANTHER" id="PTHR38436:SF1">
    <property type="entry name" value="ESTER CYCLASE"/>
    <property type="match status" value="1"/>
</dbReference>
<dbReference type="Gene3D" id="3.10.450.50">
    <property type="match status" value="1"/>
</dbReference>
<dbReference type="RefSeq" id="WP_153534356.1">
    <property type="nucleotide sequence ID" value="NZ_WEGH01000002.1"/>
</dbReference>
<evidence type="ECO:0000313" key="1">
    <source>
        <dbReference type="EMBL" id="MQY05981.1"/>
    </source>
</evidence>
<organism evidence="1 2">
    <name type="scientific">Actinomadura macrotermitis</name>
    <dbReference type="NCBI Taxonomy" id="2585200"/>
    <lineage>
        <taxon>Bacteria</taxon>
        <taxon>Bacillati</taxon>
        <taxon>Actinomycetota</taxon>
        <taxon>Actinomycetes</taxon>
        <taxon>Streptosporangiales</taxon>
        <taxon>Thermomonosporaceae</taxon>
        <taxon>Actinomadura</taxon>
    </lineage>
</organism>